<dbReference type="Ensembl" id="ENSSSCT00070007281.1">
    <property type="protein sequence ID" value="ENSSSCP00070005955.1"/>
    <property type="gene ID" value="ENSSSCG00070003887.1"/>
</dbReference>
<protein>
    <submittedName>
        <fullName evidence="1">Uncharacterized protein</fullName>
    </submittedName>
</protein>
<accession>A0A4X1SSX2</accession>
<reference evidence="1 2" key="1">
    <citation type="submission" date="2017-08" db="EMBL/GenBank/DDBJ databases">
        <title>USMARCv1.0.</title>
        <authorList>
            <person name="Hannum G.I."/>
            <person name="Koren S."/>
            <person name="Schroeder S.G."/>
            <person name="Chin S.C."/>
            <person name="Nonneman D.J."/>
            <person name="Becker S.A."/>
            <person name="Rosen B.D."/>
            <person name="Bickhart D.M."/>
            <person name="Putnam N.H."/>
            <person name="Green R.E."/>
            <person name="Tuggle C.K."/>
            <person name="Liu H."/>
            <person name="Rohrer G.A."/>
            <person name="Warr A."/>
            <person name="Hall R."/>
            <person name="Kim K."/>
            <person name="Hume D.A."/>
            <person name="Talbot R."/>
            <person name="Chow W."/>
            <person name="Howe K."/>
            <person name="Schwartz A.S."/>
            <person name="Watson M."/>
            <person name="Archibald A.L."/>
            <person name="Phillippy A.M."/>
            <person name="Smith T.P.L."/>
        </authorList>
    </citation>
    <scope>NUCLEOTIDE SEQUENCE [LARGE SCALE GENOMIC DNA]</scope>
</reference>
<dbReference type="AlphaFoldDB" id="A0A4X1SSX2"/>
<name>A0A4X1SSX2_PIG</name>
<evidence type="ECO:0000313" key="1">
    <source>
        <dbReference type="Ensembl" id="ENSSSCP00070005955.1"/>
    </source>
</evidence>
<evidence type="ECO:0000313" key="2">
    <source>
        <dbReference type="Proteomes" id="UP000314985"/>
    </source>
</evidence>
<dbReference type="Proteomes" id="UP000314985">
    <property type="component" value="Chromosome 7"/>
</dbReference>
<sequence>MENPHFFFRTVSKNSLMDVAVDQQYPQVLPAGSLFVPRNTARRAQAEAGSLEPPWLRCCSCSVSRTFLQVETEPAQYKVQSQPTNLVKFTPQSLVQPYLYSFLVFLLSQF</sequence>
<organism evidence="1 2">
    <name type="scientific">Sus scrofa</name>
    <name type="common">Pig</name>
    <dbReference type="NCBI Taxonomy" id="9823"/>
    <lineage>
        <taxon>Eukaryota</taxon>
        <taxon>Metazoa</taxon>
        <taxon>Chordata</taxon>
        <taxon>Craniata</taxon>
        <taxon>Vertebrata</taxon>
        <taxon>Euteleostomi</taxon>
        <taxon>Mammalia</taxon>
        <taxon>Eutheria</taxon>
        <taxon>Laurasiatheria</taxon>
        <taxon>Artiodactyla</taxon>
        <taxon>Suina</taxon>
        <taxon>Suidae</taxon>
        <taxon>Sus</taxon>
    </lineage>
</organism>
<reference evidence="1" key="2">
    <citation type="submission" date="2025-08" db="UniProtKB">
        <authorList>
            <consortium name="Ensembl"/>
        </authorList>
    </citation>
    <scope>IDENTIFICATION</scope>
</reference>
<proteinExistence type="predicted"/>